<dbReference type="PANTHER" id="PTHR43690:SF18">
    <property type="entry name" value="INSULIN-DEGRADING ENZYME-RELATED"/>
    <property type="match status" value="1"/>
</dbReference>
<dbReference type="SUPFAM" id="SSF63411">
    <property type="entry name" value="LuxS/MPP-like metallohydrolase"/>
    <property type="match status" value="4"/>
</dbReference>
<evidence type="ECO:0000256" key="5">
    <source>
        <dbReference type="ARBA" id="ARBA00022833"/>
    </source>
</evidence>
<dbReference type="GO" id="GO:0005829">
    <property type="term" value="C:cytosol"/>
    <property type="evidence" value="ECO:0007669"/>
    <property type="project" value="TreeGrafter"/>
</dbReference>
<feature type="transmembrane region" description="Helical" evidence="8">
    <location>
        <begin position="139"/>
        <end position="160"/>
    </location>
</feature>
<dbReference type="GO" id="GO:0004222">
    <property type="term" value="F:metalloendopeptidase activity"/>
    <property type="evidence" value="ECO:0007669"/>
    <property type="project" value="InterPro"/>
</dbReference>
<evidence type="ECO:0000259" key="10">
    <source>
        <dbReference type="Pfam" id="PF05193"/>
    </source>
</evidence>
<dbReference type="InterPro" id="IPR011249">
    <property type="entry name" value="Metalloenz_LuxS/M16"/>
</dbReference>
<name>A0A3M7L3E6_AUXPR</name>
<dbReference type="GO" id="GO:0051603">
    <property type="term" value="P:proteolysis involved in protein catabolic process"/>
    <property type="evidence" value="ECO:0007669"/>
    <property type="project" value="TreeGrafter"/>
</dbReference>
<evidence type="ECO:0000256" key="2">
    <source>
        <dbReference type="ARBA" id="ARBA00022670"/>
    </source>
</evidence>
<feature type="transmembrane region" description="Helical" evidence="8">
    <location>
        <begin position="78"/>
        <end position="96"/>
    </location>
</feature>
<protein>
    <recommendedName>
        <fullName evidence="15">Insulin-degrading enzyme</fullName>
    </recommendedName>
</protein>
<dbReference type="PANTHER" id="PTHR43690">
    <property type="entry name" value="NARDILYSIN"/>
    <property type="match status" value="1"/>
</dbReference>
<comment type="caution">
    <text evidence="13">The sequence shown here is derived from an EMBL/GenBank/DDBJ whole genome shotgun (WGS) entry which is preliminary data.</text>
</comment>
<dbReference type="InterPro" id="IPR054734">
    <property type="entry name" value="PqqF-like_C_4"/>
</dbReference>
<feature type="domain" description="Peptidase M16 middle/third" evidence="11">
    <location>
        <begin position="645"/>
        <end position="936"/>
    </location>
</feature>
<dbReference type="Pfam" id="PF16187">
    <property type="entry name" value="Peptidase_M16_M"/>
    <property type="match status" value="1"/>
</dbReference>
<evidence type="ECO:0000256" key="7">
    <source>
        <dbReference type="SAM" id="MobiDB-lite"/>
    </source>
</evidence>
<evidence type="ECO:0000259" key="11">
    <source>
        <dbReference type="Pfam" id="PF16187"/>
    </source>
</evidence>
<evidence type="ECO:0000259" key="12">
    <source>
        <dbReference type="Pfam" id="PF22456"/>
    </source>
</evidence>
<keyword evidence="6" id="KW-0482">Metalloprotease</keyword>
<dbReference type="Pfam" id="PF22456">
    <property type="entry name" value="PqqF-like_C_4"/>
    <property type="match status" value="1"/>
</dbReference>
<evidence type="ECO:0000256" key="8">
    <source>
        <dbReference type="SAM" id="Phobius"/>
    </source>
</evidence>
<sequence>MSVEPPPRPANYSYSREERYEKSVGGGTSDHEKYAAGFAAVAIASAALAVPLVVQPQSTAEFLLGAAALPTNIEQDRLLGLFAGGLLSATAAAWALKGDAERHELDLNTSENLQLGLIGFAASNLAANLAHVNDLTPNGLAAGAATAAISLAVPAARLLVSGSGRRKVGDRIKGAFDSLGRVFDLSKGGFKLTSALYALLVPATVVAGTAFTASPAASLEGTLGYVLKGADSVYLWRQIGGALLTISPAILLTLKEKADNDELGETQPRILNAGVLLAGVVQLAALGPLAADGGGGRYLPLLLANAVATTAAGLAGLTSSNTAKKLMVHARESTDLGGGAPGLLRCPTTDENGYRFVKLDNGLQVLLVHDPKTDKAAVACDVRVGSLSDPDDLPGLAHFLEHMLFYSSEKYPVEDEYRFAQFFICPLISRDGVDREAHAVDSEHGKNLNSDAWKALQLWKHTANPDHPFSRFATGNLETLLDGPARKNVEVHTRLKEFYEKHYCSQLMRAVIIGRESLDDLQALASSAFGPVPCRGLRAPSFSPEATPRAGLLMKAVPERSGHTLELQWRVEPELKHYDAAPCQYFSHLLGDEGEGSLFALLKARGWATDLCAGESGTSFSAASIFRVRIGLTDAGQEHVPELRFDFAEKMAPSSYATTLAGAMQVYGRHDLLLAIHHVPQRYDPELLDTVLSTLCPSEARVLWASSSFQVPTDCPLKEPWYGTAHSAGPLPAEWLTHWEAAWRGEGAALGDKDGHRFCGMHLPPPNPYIPSRFDLIKESSSSPAKIHATPLYTLWHRPETGFKVPKTAIYLHLRMPEAYLTPRAAVSTQLISRLLTDKLSEVAYPAELAGLHYGVRATTSGMLLSFWGHSHTLPRLVQTVLDSLLEFEVLPDRFELAKEHQAKDYANMRHEQPYQHGLYLLSVGLEARRWHVRDYEAVLPGVMGDSLRAFQTAMLGTVRIDALIAGNVPAADARALLQALEARLLAGRCSPLPASQRTEARVVALPSPMRAVHAVPGPNPANDNSAVVVAFQAGRDDVRRNALVDLVGHLGKREAFHTLRTVEQLGYITHLSAFWTLTVSNILVLIQSSAHSARYLQSRIDAFLPKLADSLRGMPAEEYAAHVEELAKAKLEKPKRLRDAVNTDWSEIDDGTLRFPRKELEAAAVRSITQEELVAFFEARESRGYLRVLSFWLLDTVVNPRTRRSYSVLVEGNVKEPAPEAAGSKASAAPPTADEVLVSDQHSFKRGQALYASFL</sequence>
<evidence type="ECO:0000256" key="3">
    <source>
        <dbReference type="ARBA" id="ARBA00022723"/>
    </source>
</evidence>
<dbReference type="InterPro" id="IPR001431">
    <property type="entry name" value="Pept_M16_Zn_BS"/>
</dbReference>
<keyword evidence="8" id="KW-1133">Transmembrane helix</keyword>
<keyword evidence="4" id="KW-0378">Hydrolase</keyword>
<keyword evidence="3" id="KW-0479">Metal-binding</keyword>
<evidence type="ECO:0000256" key="4">
    <source>
        <dbReference type="ARBA" id="ARBA00022801"/>
    </source>
</evidence>
<dbReference type="InterPro" id="IPR050626">
    <property type="entry name" value="Peptidase_M16"/>
</dbReference>
<evidence type="ECO:0000256" key="6">
    <source>
        <dbReference type="ARBA" id="ARBA00023049"/>
    </source>
</evidence>
<feature type="transmembrane region" description="Helical" evidence="8">
    <location>
        <begin position="234"/>
        <end position="254"/>
    </location>
</feature>
<gene>
    <name evidence="13" type="ORF">APUTEX25_004052</name>
</gene>
<feature type="transmembrane region" description="Helical" evidence="8">
    <location>
        <begin position="270"/>
        <end position="291"/>
    </location>
</feature>
<evidence type="ECO:0000313" key="13">
    <source>
        <dbReference type="EMBL" id="RMZ57218.1"/>
    </source>
</evidence>
<dbReference type="InterPro" id="IPR011765">
    <property type="entry name" value="Pept_M16_N"/>
</dbReference>
<keyword evidence="8" id="KW-0472">Membrane</keyword>
<comment type="similarity">
    <text evidence="1">Belongs to the peptidase M16 family.</text>
</comment>
<feature type="domain" description="Peptidase M16 N-terminal" evidence="9">
    <location>
        <begin position="365"/>
        <end position="413"/>
    </location>
</feature>
<dbReference type="Pfam" id="PF00675">
    <property type="entry name" value="Peptidase_M16"/>
    <property type="match status" value="1"/>
</dbReference>
<dbReference type="GO" id="GO:0005739">
    <property type="term" value="C:mitochondrion"/>
    <property type="evidence" value="ECO:0007669"/>
    <property type="project" value="TreeGrafter"/>
</dbReference>
<dbReference type="InterPro" id="IPR032632">
    <property type="entry name" value="Peptidase_M16_M"/>
</dbReference>
<feature type="transmembrane region" description="Helical" evidence="8">
    <location>
        <begin position="34"/>
        <end position="54"/>
    </location>
</feature>
<evidence type="ECO:0000256" key="1">
    <source>
        <dbReference type="ARBA" id="ARBA00007261"/>
    </source>
</evidence>
<dbReference type="Proteomes" id="UP000279271">
    <property type="component" value="Unassembled WGS sequence"/>
</dbReference>
<dbReference type="InterPro" id="IPR007863">
    <property type="entry name" value="Peptidase_M16_C"/>
</dbReference>
<feature type="domain" description="Peptidase M16 C-terminal" evidence="10">
    <location>
        <begin position="493"/>
        <end position="644"/>
    </location>
</feature>
<accession>A0A3M7L3E6</accession>
<dbReference type="Gene3D" id="3.30.830.10">
    <property type="entry name" value="Metalloenzyme, LuxS/M16 peptidase-like"/>
    <property type="match status" value="6"/>
</dbReference>
<feature type="domain" description="Coenzyme PQQ synthesis protein F-like C-terminal lobe" evidence="12">
    <location>
        <begin position="1047"/>
        <end position="1146"/>
    </location>
</feature>
<dbReference type="GO" id="GO:0043171">
    <property type="term" value="P:peptide catabolic process"/>
    <property type="evidence" value="ECO:0007669"/>
    <property type="project" value="TreeGrafter"/>
</dbReference>
<reference evidence="14" key="1">
    <citation type="journal article" date="2018" name="Algal Res.">
        <title>Characterization of plant carbon substrate utilization by Auxenochlorella protothecoides.</title>
        <authorList>
            <person name="Vogler B.W."/>
            <person name="Starkenburg S.R."/>
            <person name="Sudasinghe N."/>
            <person name="Schambach J.Y."/>
            <person name="Rollin J.A."/>
            <person name="Pattathil S."/>
            <person name="Barry A.N."/>
        </authorList>
    </citation>
    <scope>NUCLEOTIDE SEQUENCE [LARGE SCALE GENOMIC DNA]</scope>
    <source>
        <strain evidence="14">UTEX 25</strain>
    </source>
</reference>
<feature type="region of interest" description="Disordered" evidence="7">
    <location>
        <begin position="1"/>
        <end position="26"/>
    </location>
</feature>
<dbReference type="PROSITE" id="PS00143">
    <property type="entry name" value="INSULINASE"/>
    <property type="match status" value="1"/>
</dbReference>
<dbReference type="GO" id="GO:0046872">
    <property type="term" value="F:metal ion binding"/>
    <property type="evidence" value="ECO:0007669"/>
    <property type="project" value="UniProtKB-KW"/>
</dbReference>
<keyword evidence="2" id="KW-0645">Protease</keyword>
<evidence type="ECO:0000313" key="14">
    <source>
        <dbReference type="Proteomes" id="UP000279271"/>
    </source>
</evidence>
<proteinExistence type="inferred from homology"/>
<keyword evidence="5" id="KW-0862">Zinc</keyword>
<dbReference type="Pfam" id="PF05193">
    <property type="entry name" value="Peptidase_M16_C"/>
    <property type="match status" value="1"/>
</dbReference>
<dbReference type="AlphaFoldDB" id="A0A3M7L3E6"/>
<dbReference type="EMBL" id="QOKY01000128">
    <property type="protein sequence ID" value="RMZ57218.1"/>
    <property type="molecule type" value="Genomic_DNA"/>
</dbReference>
<evidence type="ECO:0008006" key="15">
    <source>
        <dbReference type="Google" id="ProtNLM"/>
    </source>
</evidence>
<organism evidence="13 14">
    <name type="scientific">Auxenochlorella protothecoides</name>
    <name type="common">Green microalga</name>
    <name type="synonym">Chlorella protothecoides</name>
    <dbReference type="NCBI Taxonomy" id="3075"/>
    <lineage>
        <taxon>Eukaryota</taxon>
        <taxon>Viridiplantae</taxon>
        <taxon>Chlorophyta</taxon>
        <taxon>core chlorophytes</taxon>
        <taxon>Trebouxiophyceae</taxon>
        <taxon>Chlorellales</taxon>
        <taxon>Chlorellaceae</taxon>
        <taxon>Auxenochlorella</taxon>
    </lineage>
</organism>
<keyword evidence="8" id="KW-0812">Transmembrane</keyword>
<evidence type="ECO:0000259" key="9">
    <source>
        <dbReference type="Pfam" id="PF00675"/>
    </source>
</evidence>
<feature type="transmembrane region" description="Helical" evidence="8">
    <location>
        <begin position="195"/>
        <end position="214"/>
    </location>
</feature>